<dbReference type="SUPFAM" id="SSF51011">
    <property type="entry name" value="Glycosyl hydrolase domain"/>
    <property type="match status" value="1"/>
</dbReference>
<name>A0A086T9S3_HAPC1</name>
<dbReference type="GO" id="GO:0005975">
    <property type="term" value="P:carbohydrate metabolic process"/>
    <property type="evidence" value="ECO:0007669"/>
    <property type="project" value="InterPro"/>
</dbReference>
<evidence type="ECO:0000256" key="3">
    <source>
        <dbReference type="ARBA" id="ARBA00012755"/>
    </source>
</evidence>
<proteinExistence type="inferred from homology"/>
<dbReference type="Gene3D" id="2.60.120.260">
    <property type="entry name" value="Galactose-binding domain-like"/>
    <property type="match status" value="1"/>
</dbReference>
<dbReference type="HOGENOM" id="CLU_013093_3_0_1"/>
<dbReference type="InterPro" id="IPR013780">
    <property type="entry name" value="Glyco_hydro_b"/>
</dbReference>
<keyword evidence="7" id="KW-1015">Disulfide bond</keyword>
<dbReference type="GO" id="GO:0004557">
    <property type="term" value="F:alpha-galactosidase activity"/>
    <property type="evidence" value="ECO:0007669"/>
    <property type="project" value="UniProtKB-EC"/>
</dbReference>
<dbReference type="Gene3D" id="2.60.40.1180">
    <property type="entry name" value="Golgi alpha-mannosidase II"/>
    <property type="match status" value="1"/>
</dbReference>
<dbReference type="Gene3D" id="3.20.20.70">
    <property type="entry name" value="Aldolase class I"/>
    <property type="match status" value="1"/>
</dbReference>
<dbReference type="OrthoDB" id="5795902at2759"/>
<evidence type="ECO:0000259" key="9">
    <source>
        <dbReference type="Pfam" id="PF17801"/>
    </source>
</evidence>
<feature type="domain" description="Alpha galactosidase C-terminal" evidence="9">
    <location>
        <begin position="322"/>
        <end position="394"/>
    </location>
</feature>
<dbReference type="PRINTS" id="PR00740">
    <property type="entry name" value="GLHYDRLASE27"/>
</dbReference>
<comment type="catalytic activity">
    <reaction evidence="1 7">
        <text>Hydrolysis of terminal, non-reducing alpha-D-galactose residues in alpha-D-galactosides, including galactose oligosaccharides, galactomannans and galactolipids.</text>
        <dbReference type="EC" id="3.2.1.22"/>
    </reaction>
</comment>
<keyword evidence="11" id="KW-1185">Reference proteome</keyword>
<dbReference type="PANTHER" id="PTHR11452">
    <property type="entry name" value="ALPHA-GALACTOSIDASE/ALPHA-N-ACETYLGALACTOSAMINIDASE"/>
    <property type="match status" value="1"/>
</dbReference>
<comment type="caution">
    <text evidence="10">The sequence shown here is derived from an EMBL/GenBank/DDBJ whole genome shotgun (WGS) entry which is preliminary data.</text>
</comment>
<evidence type="ECO:0000256" key="4">
    <source>
        <dbReference type="ARBA" id="ARBA00022729"/>
    </source>
</evidence>
<dbReference type="AlphaFoldDB" id="A0A086T9S3"/>
<feature type="chain" id="PRO_5001815533" description="Alpha-galactosidase" evidence="8">
    <location>
        <begin position="24"/>
        <end position="554"/>
    </location>
</feature>
<dbReference type="Proteomes" id="UP000029964">
    <property type="component" value="Unassembled WGS sequence"/>
</dbReference>
<dbReference type="InterPro" id="IPR041233">
    <property type="entry name" value="Melibiase_C"/>
</dbReference>
<keyword evidence="4 8" id="KW-0732">Signal</keyword>
<evidence type="ECO:0000256" key="7">
    <source>
        <dbReference type="RuleBase" id="RU361168"/>
    </source>
</evidence>
<protein>
    <recommendedName>
        <fullName evidence="3 7">Alpha-galactosidase</fullName>
        <ecNumber evidence="3 7">3.2.1.22</ecNumber>
    </recommendedName>
    <alternativeName>
        <fullName evidence="7">Melibiase</fullName>
    </alternativeName>
</protein>
<dbReference type="Pfam" id="PF17801">
    <property type="entry name" value="Melibiase_C"/>
    <property type="match status" value="1"/>
</dbReference>
<dbReference type="InterPro" id="IPR002241">
    <property type="entry name" value="Glyco_hydro_27"/>
</dbReference>
<feature type="signal peptide" evidence="8">
    <location>
        <begin position="1"/>
        <end position="23"/>
    </location>
</feature>
<evidence type="ECO:0000256" key="2">
    <source>
        <dbReference type="ARBA" id="ARBA00009743"/>
    </source>
</evidence>
<keyword evidence="5 7" id="KW-0378">Hydrolase</keyword>
<evidence type="ECO:0000313" key="10">
    <source>
        <dbReference type="EMBL" id="KFH46105.1"/>
    </source>
</evidence>
<dbReference type="Pfam" id="PF16499">
    <property type="entry name" value="Melibiase_2"/>
    <property type="match status" value="1"/>
</dbReference>
<evidence type="ECO:0000256" key="5">
    <source>
        <dbReference type="ARBA" id="ARBA00022801"/>
    </source>
</evidence>
<reference evidence="11" key="1">
    <citation type="journal article" date="2014" name="Genome Announc.">
        <title>Genome sequence and annotation of Acremonium chrysogenum, producer of the beta-lactam antibiotic cephalosporin C.</title>
        <authorList>
            <person name="Terfehr D."/>
            <person name="Dahlmann T.A."/>
            <person name="Specht T."/>
            <person name="Zadra I."/>
            <person name="Kuernsteiner H."/>
            <person name="Kueck U."/>
        </authorList>
    </citation>
    <scope>NUCLEOTIDE SEQUENCE [LARGE SCALE GENOMIC DNA]</scope>
    <source>
        <strain evidence="11">ATCC 11550 / CBS 779.69 / DSM 880 / IAM 14645 / JCM 23072 / IMI 49137</strain>
    </source>
</reference>
<sequence>MIQVTRHTSPAIFLAAAVSATLLDTPTPQLGWNSYNFFNCYPSEAIILENAKGLVDHGLAKAGYEYLTVDCGWPAPERDEDGRMVWNPYLFPSGVEALRDEIHGLGLKFGVYSGGGYGQCGNGSLPASLGYEAIDAASFAEWGADSLKYDNCFATNGSVMVDYHDPEYGSPERFRDMAGEIDGVDRDILYQVCQWGCGTDLGEWAPPIGNSYRISNDIYNHWRSIWRIANQVVPYADHTGPGSFPDMDMLIVGLDVLTEEEERFHMGLWSMAKSPLTIGLPLNATSSPSRSSLATLTNKDVLAINQDPLAKPARLVRRFTEEEWDLWAGPLSRDRMVVALANWRNGSQSVSIDLARAIGVSSAHAKDVWAGRSIGSVKGVYETDLDPHQLQILILSKIKPSALKPVGTGYHSASTAALTGSAILSPCTQGECLPAGAKVTDIASNSTVRFSSVQAPSADTQILAVDFINYDVAMGSAWEWGSNTRNMTIAVNDGVAKRWAFPLSGGDWFESGRLLVEVDGFEEGEGNSVVFAGSKGDGDAWAPELVGFELLEYQ</sequence>
<evidence type="ECO:0000256" key="6">
    <source>
        <dbReference type="ARBA" id="ARBA00023295"/>
    </source>
</evidence>
<dbReference type="EC" id="3.2.1.22" evidence="3 7"/>
<organism evidence="10 11">
    <name type="scientific">Hapsidospora chrysogenum (strain ATCC 11550 / CBS 779.69 / DSM 880 / IAM 14645 / JCM 23072 / IMI 49137)</name>
    <name type="common">Acremonium chrysogenum</name>
    <dbReference type="NCBI Taxonomy" id="857340"/>
    <lineage>
        <taxon>Eukaryota</taxon>
        <taxon>Fungi</taxon>
        <taxon>Dikarya</taxon>
        <taxon>Ascomycota</taxon>
        <taxon>Pezizomycotina</taxon>
        <taxon>Sordariomycetes</taxon>
        <taxon>Hypocreomycetidae</taxon>
        <taxon>Hypocreales</taxon>
        <taxon>Bionectriaceae</taxon>
        <taxon>Hapsidospora</taxon>
    </lineage>
</organism>
<dbReference type="PANTHER" id="PTHR11452:SF75">
    <property type="entry name" value="ALPHA-GALACTOSIDASE MEL1"/>
    <property type="match status" value="1"/>
</dbReference>
<dbReference type="FunFam" id="3.20.20.70:FF:000197">
    <property type="entry name" value="Alpha-galactosidase"/>
    <property type="match status" value="1"/>
</dbReference>
<dbReference type="CDD" id="cd14792">
    <property type="entry name" value="GH27"/>
    <property type="match status" value="1"/>
</dbReference>
<gene>
    <name evidence="10" type="ORF">ACRE_030650</name>
</gene>
<evidence type="ECO:0000256" key="1">
    <source>
        <dbReference type="ARBA" id="ARBA00001255"/>
    </source>
</evidence>
<dbReference type="SUPFAM" id="SSF51445">
    <property type="entry name" value="(Trans)glycosidases"/>
    <property type="match status" value="1"/>
</dbReference>
<comment type="similarity">
    <text evidence="2 7">Belongs to the glycosyl hydrolase 27 family.</text>
</comment>
<dbReference type="CDD" id="cd04081">
    <property type="entry name" value="CBM35_galactosidase-like"/>
    <property type="match status" value="1"/>
</dbReference>
<keyword evidence="6 7" id="KW-0326">Glycosidase</keyword>
<dbReference type="EMBL" id="JPKY01000023">
    <property type="protein sequence ID" value="KFH46105.1"/>
    <property type="molecule type" value="Genomic_DNA"/>
</dbReference>
<dbReference type="STRING" id="857340.A0A086T9S3"/>
<dbReference type="InterPro" id="IPR013785">
    <property type="entry name" value="Aldolase_TIM"/>
</dbReference>
<accession>A0A086T9S3</accession>
<dbReference type="InterPro" id="IPR017853">
    <property type="entry name" value="GH"/>
</dbReference>
<evidence type="ECO:0000256" key="8">
    <source>
        <dbReference type="SAM" id="SignalP"/>
    </source>
</evidence>
<evidence type="ECO:0000313" key="11">
    <source>
        <dbReference type="Proteomes" id="UP000029964"/>
    </source>
</evidence>